<name>A0A0J8GVI1_9ALTE</name>
<dbReference type="EMBL" id="LAZL01000012">
    <property type="protein sequence ID" value="KMT65319.1"/>
    <property type="molecule type" value="Genomic_DNA"/>
</dbReference>
<evidence type="ECO:0000256" key="3">
    <source>
        <dbReference type="ARBA" id="ARBA00011738"/>
    </source>
</evidence>
<dbReference type="AlphaFoldDB" id="A0A0J8GVI1"/>
<dbReference type="CDD" id="cd00446">
    <property type="entry name" value="GrpE"/>
    <property type="match status" value="1"/>
</dbReference>
<accession>A0A0J8GVI1</accession>
<dbReference type="PRINTS" id="PR00773">
    <property type="entry name" value="GRPEPROTEIN"/>
</dbReference>
<dbReference type="PANTHER" id="PTHR21237">
    <property type="entry name" value="GRPE PROTEIN"/>
    <property type="match status" value="1"/>
</dbReference>
<dbReference type="NCBIfam" id="NF010738">
    <property type="entry name" value="PRK14140.1"/>
    <property type="match status" value="1"/>
</dbReference>
<dbReference type="Pfam" id="PF01025">
    <property type="entry name" value="GrpE"/>
    <property type="match status" value="1"/>
</dbReference>
<dbReference type="RefSeq" id="WP_048692113.1">
    <property type="nucleotide sequence ID" value="NZ_KQ130489.1"/>
</dbReference>
<reference evidence="14 15" key="1">
    <citation type="submission" date="2015-04" db="EMBL/GenBank/DDBJ databases">
        <title>Draft Genome Sequence of the Novel Agar-Digesting Marine Bacterium Q1.</title>
        <authorList>
            <person name="Li Y."/>
            <person name="Li D."/>
            <person name="Chen G."/>
            <person name="Du Z."/>
        </authorList>
    </citation>
    <scope>NUCLEOTIDE SEQUENCE [LARGE SCALE GENOMIC DNA]</scope>
    <source>
        <strain evidence="14 15">Q1</strain>
    </source>
</reference>
<evidence type="ECO:0000256" key="4">
    <source>
        <dbReference type="ARBA" id="ARBA00022490"/>
    </source>
</evidence>
<dbReference type="GO" id="GO:0051082">
    <property type="term" value="F:unfolded protein binding"/>
    <property type="evidence" value="ECO:0007669"/>
    <property type="project" value="TreeGrafter"/>
</dbReference>
<evidence type="ECO:0000313" key="15">
    <source>
        <dbReference type="Proteomes" id="UP000037600"/>
    </source>
</evidence>
<evidence type="ECO:0000256" key="7">
    <source>
        <dbReference type="ARBA" id="ARBA00053401"/>
    </source>
</evidence>
<comment type="subcellular location">
    <subcellularLocation>
        <location evidence="1 10">Cytoplasm</location>
    </subcellularLocation>
</comment>
<feature type="compositionally biased region" description="Low complexity" evidence="13">
    <location>
        <begin position="1"/>
        <end position="12"/>
    </location>
</feature>
<dbReference type="InterPro" id="IPR009012">
    <property type="entry name" value="GrpE_head"/>
</dbReference>
<protein>
    <recommendedName>
        <fullName evidence="8 10">Protein GrpE</fullName>
    </recommendedName>
    <alternativeName>
        <fullName evidence="9 10">HSP-70 cofactor</fullName>
    </alternativeName>
</protein>
<dbReference type="PATRIC" id="fig|1513271.3.peg.1995"/>
<dbReference type="SUPFAM" id="SSF51064">
    <property type="entry name" value="Head domain of nucleotide exchange factor GrpE"/>
    <property type="match status" value="1"/>
</dbReference>
<dbReference type="NCBIfam" id="NF010748">
    <property type="entry name" value="PRK14150.1"/>
    <property type="match status" value="1"/>
</dbReference>
<feature type="compositionally biased region" description="Polar residues" evidence="13">
    <location>
        <begin position="19"/>
        <end position="38"/>
    </location>
</feature>
<keyword evidence="15" id="KW-1185">Reference proteome</keyword>
<dbReference type="NCBIfam" id="NF010737">
    <property type="entry name" value="PRK14139.1"/>
    <property type="match status" value="1"/>
</dbReference>
<evidence type="ECO:0000256" key="5">
    <source>
        <dbReference type="ARBA" id="ARBA00023016"/>
    </source>
</evidence>
<keyword evidence="4 10" id="KW-0963">Cytoplasm</keyword>
<evidence type="ECO:0000256" key="13">
    <source>
        <dbReference type="SAM" id="MobiDB-lite"/>
    </source>
</evidence>
<evidence type="ECO:0000256" key="1">
    <source>
        <dbReference type="ARBA" id="ARBA00004496"/>
    </source>
</evidence>
<gene>
    <name evidence="10" type="primary">grpE</name>
    <name evidence="14" type="ORF">XM47_09815</name>
</gene>
<dbReference type="GO" id="GO:0042803">
    <property type="term" value="F:protein homodimerization activity"/>
    <property type="evidence" value="ECO:0007669"/>
    <property type="project" value="InterPro"/>
</dbReference>
<evidence type="ECO:0000256" key="12">
    <source>
        <dbReference type="RuleBase" id="RU004478"/>
    </source>
</evidence>
<evidence type="ECO:0000256" key="6">
    <source>
        <dbReference type="ARBA" id="ARBA00023186"/>
    </source>
</evidence>
<dbReference type="FunFam" id="2.30.22.10:FF:000001">
    <property type="entry name" value="Protein GrpE"/>
    <property type="match status" value="1"/>
</dbReference>
<dbReference type="GO" id="GO:0005829">
    <property type="term" value="C:cytosol"/>
    <property type="evidence" value="ECO:0007669"/>
    <property type="project" value="TreeGrafter"/>
</dbReference>
<feature type="region of interest" description="Disordered" evidence="13">
    <location>
        <begin position="1"/>
        <end position="38"/>
    </location>
</feature>
<proteinExistence type="inferred from homology"/>
<dbReference type="SUPFAM" id="SSF58014">
    <property type="entry name" value="Coiled-coil domain of nucleotide exchange factor GrpE"/>
    <property type="match status" value="1"/>
</dbReference>
<evidence type="ECO:0000256" key="11">
    <source>
        <dbReference type="RuleBase" id="RU000639"/>
    </source>
</evidence>
<sequence length="203" mass="22146">MSNEQENVQQEVAQDINENEQTVDTSETEQNVEVSDSEAQIAELTAKLAAAEQKVLDQQDSVIRAKAEVDNMRRRTSQDLEKAHKFALEKFSGELLPVADNLQRALEAADRDNEDLAPMIEGVELTLKSFDSVLAKFNIDAVSPEVGDAFNPEVHQAMSMVPSPDVAPNSVIACMQKGYTLNGRLLRPAMVMVSAAASVDTNA</sequence>
<dbReference type="InterPro" id="IPR000740">
    <property type="entry name" value="GrpE"/>
</dbReference>
<organism evidence="14 15">
    <name type="scientific">Catenovulum maritimum</name>
    <dbReference type="NCBI Taxonomy" id="1513271"/>
    <lineage>
        <taxon>Bacteria</taxon>
        <taxon>Pseudomonadati</taxon>
        <taxon>Pseudomonadota</taxon>
        <taxon>Gammaproteobacteria</taxon>
        <taxon>Alteromonadales</taxon>
        <taxon>Alteromonadaceae</taxon>
        <taxon>Catenovulum</taxon>
    </lineage>
</organism>
<evidence type="ECO:0000256" key="10">
    <source>
        <dbReference type="HAMAP-Rule" id="MF_01151"/>
    </source>
</evidence>
<dbReference type="Gene3D" id="3.90.20.20">
    <property type="match status" value="1"/>
</dbReference>
<evidence type="ECO:0000256" key="2">
    <source>
        <dbReference type="ARBA" id="ARBA00009054"/>
    </source>
</evidence>
<dbReference type="OrthoDB" id="9789811at2"/>
<dbReference type="GO" id="GO:0051087">
    <property type="term" value="F:protein-folding chaperone binding"/>
    <property type="evidence" value="ECO:0007669"/>
    <property type="project" value="InterPro"/>
</dbReference>
<dbReference type="Proteomes" id="UP000037600">
    <property type="component" value="Unassembled WGS sequence"/>
</dbReference>
<evidence type="ECO:0000313" key="14">
    <source>
        <dbReference type="EMBL" id="KMT65319.1"/>
    </source>
</evidence>
<evidence type="ECO:0000256" key="9">
    <source>
        <dbReference type="ARBA" id="ARBA00076414"/>
    </source>
</evidence>
<comment type="subunit">
    <text evidence="3 10">Homodimer.</text>
</comment>
<dbReference type="GO" id="GO:0006457">
    <property type="term" value="P:protein folding"/>
    <property type="evidence" value="ECO:0007669"/>
    <property type="project" value="InterPro"/>
</dbReference>
<comment type="caution">
    <text evidence="14">The sequence shown here is derived from an EMBL/GenBank/DDBJ whole genome shotgun (WGS) entry which is preliminary data.</text>
</comment>
<evidence type="ECO:0000256" key="8">
    <source>
        <dbReference type="ARBA" id="ARBA00072274"/>
    </source>
</evidence>
<dbReference type="InterPro" id="IPR013805">
    <property type="entry name" value="GrpE_CC"/>
</dbReference>
<dbReference type="Gene3D" id="2.30.22.10">
    <property type="entry name" value="Head domain of nucleotide exchange factor GrpE"/>
    <property type="match status" value="1"/>
</dbReference>
<dbReference type="PANTHER" id="PTHR21237:SF23">
    <property type="entry name" value="GRPE PROTEIN HOMOLOG, MITOCHONDRIAL"/>
    <property type="match status" value="1"/>
</dbReference>
<keyword evidence="5 10" id="KW-0346">Stress response</keyword>
<comment type="function">
    <text evidence="7 10 11">Participates actively in the response to hyperosmotic and heat shock by preventing the aggregation of stress-denatured proteins, in association with DnaK and GrpE. It is the nucleotide exchange factor for DnaK and may function as a thermosensor. Unfolded proteins bind initially to DnaJ; upon interaction with the DnaJ-bound protein, DnaK hydrolyzes its bound ATP, resulting in the formation of a stable complex. GrpE releases ADP from DnaK; ATP binding to DnaK triggers the release of the substrate protein, thus completing the reaction cycle. Several rounds of ATP-dependent interactions between DnaJ, DnaK and GrpE are required for fully efficient folding.</text>
</comment>
<comment type="similarity">
    <text evidence="2 10 12">Belongs to the GrpE family.</text>
</comment>
<keyword evidence="6 10" id="KW-0143">Chaperone</keyword>
<dbReference type="STRING" id="1513271.XM47_09815"/>
<dbReference type="HAMAP" id="MF_01151">
    <property type="entry name" value="GrpE"/>
    <property type="match status" value="1"/>
</dbReference>
<dbReference type="PROSITE" id="PS01071">
    <property type="entry name" value="GRPE"/>
    <property type="match status" value="1"/>
</dbReference>
<dbReference type="GO" id="GO:0000774">
    <property type="term" value="F:adenyl-nucleotide exchange factor activity"/>
    <property type="evidence" value="ECO:0007669"/>
    <property type="project" value="InterPro"/>
</dbReference>